<name>A0ABS7VTE8_9HYPH</name>
<evidence type="ECO:0000256" key="2">
    <source>
        <dbReference type="ARBA" id="ARBA00010265"/>
    </source>
</evidence>
<evidence type="ECO:0000256" key="1">
    <source>
        <dbReference type="ARBA" id="ARBA00004162"/>
    </source>
</evidence>
<keyword evidence="5 7" id="KW-1133">Transmembrane helix</keyword>
<comment type="similarity">
    <text evidence="2">Belongs to the TrbI/VirB10 family.</text>
</comment>
<dbReference type="InterPro" id="IPR047695">
    <property type="entry name" value="T4SS_VirB10/PtlG"/>
</dbReference>
<protein>
    <submittedName>
        <fullName evidence="8">Type IV secretion system protein VirB10</fullName>
    </submittedName>
</protein>
<keyword evidence="4 7" id="KW-0812">Transmembrane</keyword>
<evidence type="ECO:0000256" key="5">
    <source>
        <dbReference type="ARBA" id="ARBA00022989"/>
    </source>
</evidence>
<reference evidence="8 9" key="1">
    <citation type="submission" date="2021-09" db="EMBL/GenBank/DDBJ databases">
        <title>The complete genome sequence of a new microorganism.</title>
        <authorList>
            <person name="Zi Z."/>
        </authorList>
    </citation>
    <scope>NUCLEOTIDE SEQUENCE [LARGE SCALE GENOMIC DNA]</scope>
    <source>
        <strain evidence="8 9">WGZ8</strain>
    </source>
</reference>
<proteinExistence type="inferred from homology"/>
<comment type="subcellular location">
    <subcellularLocation>
        <location evidence="1">Cell membrane</location>
        <topology evidence="1">Single-pass membrane protein</topology>
    </subcellularLocation>
</comment>
<evidence type="ECO:0000313" key="9">
    <source>
        <dbReference type="Proteomes" id="UP000704176"/>
    </source>
</evidence>
<comment type="caution">
    <text evidence="8">The sequence shown here is derived from an EMBL/GenBank/DDBJ whole genome shotgun (WGS) entry which is preliminary data.</text>
</comment>
<evidence type="ECO:0000256" key="7">
    <source>
        <dbReference type="SAM" id="Phobius"/>
    </source>
</evidence>
<feature type="transmembrane region" description="Helical" evidence="7">
    <location>
        <begin position="30"/>
        <end position="48"/>
    </location>
</feature>
<dbReference type="Gene3D" id="2.40.128.260">
    <property type="entry name" value="Type IV secretion system, VirB10/TraB/TrbI"/>
    <property type="match status" value="2"/>
</dbReference>
<evidence type="ECO:0000256" key="4">
    <source>
        <dbReference type="ARBA" id="ARBA00022692"/>
    </source>
</evidence>
<evidence type="ECO:0000256" key="3">
    <source>
        <dbReference type="ARBA" id="ARBA00022475"/>
    </source>
</evidence>
<dbReference type="NCBIfam" id="NF038091">
    <property type="entry name" value="T4SS_VirB10"/>
    <property type="match status" value="1"/>
</dbReference>
<evidence type="ECO:0000313" key="8">
    <source>
        <dbReference type="EMBL" id="MBZ6078844.1"/>
    </source>
</evidence>
<accession>A0ABS7VTE8</accession>
<organism evidence="8 9">
    <name type="scientific">Microvirga puerhi</name>
    <dbReference type="NCBI Taxonomy" id="2876078"/>
    <lineage>
        <taxon>Bacteria</taxon>
        <taxon>Pseudomonadati</taxon>
        <taxon>Pseudomonadota</taxon>
        <taxon>Alphaproteobacteria</taxon>
        <taxon>Hyphomicrobiales</taxon>
        <taxon>Methylobacteriaceae</taxon>
        <taxon>Microvirga</taxon>
    </lineage>
</organism>
<dbReference type="CDD" id="cd16429">
    <property type="entry name" value="VirB10"/>
    <property type="match status" value="1"/>
</dbReference>
<sequence>MADEIQTFTLEGDRESMIAAGKTGPDKKKIATVVAVVSVIGLVLFFALPGSKSKAPTTGPQTTIRQTTEFIPANLPPPVVQAAMPVISVQPAMPQPAAQKPAEDKMLQASQRAPLTAFKGGGSNGGRPAGGTQAGAVAPVMPEEKNDLESKLAATKVEGVRAGMLGNRDFVIAQGTSIPCVLETAMSSDQPGFVTCVITRDVLSDNGRVVLLDRGTQVTGEYRGGLKRGQKRMFVLWSRAKTPKGVIVALASPGTDALGRAGFDGDIDTHWWERFGSAMLLSLVDDVAKFATNRWAGGGGNVQQNNFQSTQESGKDAAAIAVQESINIPPTLNKNQGELVNIMVARDLDFSKVYGLKVTETRSKILDRASTGDFERFTGVARQ</sequence>
<dbReference type="RefSeq" id="WP_224315595.1">
    <property type="nucleotide sequence ID" value="NZ_JAIRBM010000023.1"/>
</dbReference>
<evidence type="ECO:0000256" key="6">
    <source>
        <dbReference type="ARBA" id="ARBA00023136"/>
    </source>
</evidence>
<dbReference type="Pfam" id="PF03743">
    <property type="entry name" value="TrbI"/>
    <property type="match status" value="1"/>
</dbReference>
<keyword evidence="6 7" id="KW-0472">Membrane</keyword>
<keyword evidence="3" id="KW-1003">Cell membrane</keyword>
<dbReference type="InterPro" id="IPR005498">
    <property type="entry name" value="T4SS_VirB10/TraB/TrbI"/>
</dbReference>
<keyword evidence="9" id="KW-1185">Reference proteome</keyword>
<dbReference type="InterPro" id="IPR042217">
    <property type="entry name" value="T4SS_VirB10/TrbI"/>
</dbReference>
<dbReference type="EMBL" id="JAIRBM010000023">
    <property type="protein sequence ID" value="MBZ6078844.1"/>
    <property type="molecule type" value="Genomic_DNA"/>
</dbReference>
<dbReference type="Proteomes" id="UP000704176">
    <property type="component" value="Unassembled WGS sequence"/>
</dbReference>
<gene>
    <name evidence="8" type="primary">virB10</name>
    <name evidence="8" type="ORF">K9B37_21525</name>
</gene>